<gene>
    <name evidence="2" type="ORF">GMD50_18775</name>
</gene>
<evidence type="ECO:0000259" key="1">
    <source>
        <dbReference type="Pfam" id="PF16169"/>
    </source>
</evidence>
<dbReference type="Proteomes" id="UP000478483">
    <property type="component" value="Unassembled WGS sequence"/>
</dbReference>
<dbReference type="InterPro" id="IPR032369">
    <property type="entry name" value="DUF4872"/>
</dbReference>
<organism evidence="2 3">
    <name type="scientific">Roseburia intestinalis</name>
    <dbReference type="NCBI Taxonomy" id="166486"/>
    <lineage>
        <taxon>Bacteria</taxon>
        <taxon>Bacillati</taxon>
        <taxon>Bacillota</taxon>
        <taxon>Clostridia</taxon>
        <taxon>Lachnospirales</taxon>
        <taxon>Lachnospiraceae</taxon>
        <taxon>Roseburia</taxon>
    </lineage>
</organism>
<sequence>MKMIEGFKVKIGTLCISSVLRDITNHMLGVNYGEEIYYGLGCGLFFAYTMSNEVVGLGGFTDLILDNLRDSLTLTKVETYAPDDVVFDKIRFSIDAGLPVLVSGLHFHSKEDLALDTEATEKLDLPMNYHYTIIAGYDDETKELFMADNKSSGNVSYENFLKFRDHRNMLTQFLFPPTLEHLDARIYAAIRKLTDYWYRMPENPKSFADVYTTDFLHLSNVYNTMEGLENFRKLFLHGPEMESLENFQKSMFFIQAISYRGTGGDMTRGLYSRFLREGGAITGEDKMLEVSKLYATAAREWRKFFKIFDGNPTVIYEQIKDETQNSVFFEAIEQVYQCEMTAMSALNDLAYGK</sequence>
<dbReference type="AlphaFoldDB" id="A0A6L6L9V3"/>
<proteinExistence type="predicted"/>
<name>A0A6L6L9V3_9FIRM</name>
<reference evidence="2 3" key="1">
    <citation type="journal article" date="2019" name="Nat. Med.">
        <title>A library of human gut bacterial isolates paired with longitudinal multiomics data enables mechanistic microbiome research.</title>
        <authorList>
            <person name="Poyet M."/>
            <person name="Groussin M."/>
            <person name="Gibbons S.M."/>
            <person name="Avila-Pacheco J."/>
            <person name="Jiang X."/>
            <person name="Kearney S.M."/>
            <person name="Perrotta A.R."/>
            <person name="Berdy B."/>
            <person name="Zhao S."/>
            <person name="Lieberman T.D."/>
            <person name="Swanson P.K."/>
            <person name="Smith M."/>
            <person name="Roesemann S."/>
            <person name="Alexander J.E."/>
            <person name="Rich S.A."/>
            <person name="Livny J."/>
            <person name="Vlamakis H."/>
            <person name="Clish C."/>
            <person name="Bullock K."/>
            <person name="Deik A."/>
            <person name="Scott J."/>
            <person name="Pierce K.A."/>
            <person name="Xavier R.J."/>
            <person name="Alm E.J."/>
        </authorList>
    </citation>
    <scope>NUCLEOTIDE SEQUENCE [LARGE SCALE GENOMIC DNA]</scope>
    <source>
        <strain evidence="2 3">BIOML-A1</strain>
    </source>
</reference>
<accession>A0A6L6L9V3</accession>
<dbReference type="EMBL" id="WNAJ01000036">
    <property type="protein sequence ID" value="MTR87034.1"/>
    <property type="molecule type" value="Genomic_DNA"/>
</dbReference>
<dbReference type="RefSeq" id="WP_118413538.1">
    <property type="nucleotide sequence ID" value="NZ_QRPI01000033.1"/>
</dbReference>
<comment type="caution">
    <text evidence="2">The sequence shown here is derived from an EMBL/GenBank/DDBJ whole genome shotgun (WGS) entry which is preliminary data.</text>
</comment>
<evidence type="ECO:0000313" key="2">
    <source>
        <dbReference type="EMBL" id="MTR87034.1"/>
    </source>
</evidence>
<protein>
    <submittedName>
        <fullName evidence="2">DUF4872 domain-containing protein</fullName>
    </submittedName>
</protein>
<dbReference type="Pfam" id="PF16169">
    <property type="entry name" value="DUF4872"/>
    <property type="match status" value="1"/>
</dbReference>
<evidence type="ECO:0000313" key="3">
    <source>
        <dbReference type="Proteomes" id="UP000478483"/>
    </source>
</evidence>
<feature type="domain" description="DUF4872" evidence="1">
    <location>
        <begin position="167"/>
        <end position="310"/>
    </location>
</feature>